<evidence type="ECO:0000259" key="1">
    <source>
        <dbReference type="SMART" id="SM00881"/>
    </source>
</evidence>
<evidence type="ECO:0000313" key="2">
    <source>
        <dbReference type="EMBL" id="SHO51960.1"/>
    </source>
</evidence>
<evidence type="ECO:0000313" key="3">
    <source>
        <dbReference type="Proteomes" id="UP000184603"/>
    </source>
</evidence>
<dbReference type="Proteomes" id="UP000184603">
    <property type="component" value="Unassembled WGS sequence"/>
</dbReference>
<dbReference type="InterPro" id="IPR036291">
    <property type="entry name" value="NAD(P)-bd_dom_sf"/>
</dbReference>
<name>A0A1M7YH64_9BACT</name>
<accession>A0A1M7YH64</accession>
<dbReference type="AlphaFoldDB" id="A0A1M7YH64"/>
<dbReference type="Gene3D" id="3.40.50.720">
    <property type="entry name" value="NAD(P)-binding Rossmann-like Domain"/>
    <property type="match status" value="1"/>
</dbReference>
<dbReference type="SUPFAM" id="SSF51735">
    <property type="entry name" value="NAD(P)-binding Rossmann-fold domains"/>
    <property type="match status" value="1"/>
</dbReference>
<keyword evidence="3" id="KW-1185">Reference proteome</keyword>
<dbReference type="InterPro" id="IPR003781">
    <property type="entry name" value="CoA-bd"/>
</dbReference>
<reference evidence="2 3" key="1">
    <citation type="submission" date="2016-12" db="EMBL/GenBank/DDBJ databases">
        <authorList>
            <person name="Song W.-J."/>
            <person name="Kurnit D.M."/>
        </authorList>
    </citation>
    <scope>NUCLEOTIDE SEQUENCE [LARGE SCALE GENOMIC DNA]</scope>
    <source>
        <strain evidence="2 3">DSM 18488</strain>
    </source>
</reference>
<dbReference type="STRING" id="1121416.SAMN02745220_04305"/>
<dbReference type="RefSeq" id="WP_234981242.1">
    <property type="nucleotide sequence ID" value="NZ_FRFE01000030.1"/>
</dbReference>
<sequence length="139" mass="15695">MLNIQKYTDYRKLLQGITTIAIVGLSPKEARPSNMVARYLMEAGYRILPVNPGQSTILGLKCYPRLTEIAEQVDVVTIFRRSEEVYPIAEDAVRIGAKAIWMQQGIVHPEAALFAEKHGLEVIMDRCIKVEHMRIVATL</sequence>
<proteinExistence type="predicted"/>
<protein>
    <recommendedName>
        <fullName evidence="1">CoA-binding domain-containing protein</fullName>
    </recommendedName>
</protein>
<dbReference type="PANTHER" id="PTHR33303:SF2">
    <property type="entry name" value="COA-BINDING DOMAIN-CONTAINING PROTEIN"/>
    <property type="match status" value="1"/>
</dbReference>
<dbReference type="SMART" id="SM00881">
    <property type="entry name" value="CoA_binding"/>
    <property type="match status" value="1"/>
</dbReference>
<feature type="domain" description="CoA-binding" evidence="1">
    <location>
        <begin position="13"/>
        <end position="106"/>
    </location>
</feature>
<organism evidence="2 3">
    <name type="scientific">Desulfopila aestuarii DSM 18488</name>
    <dbReference type="NCBI Taxonomy" id="1121416"/>
    <lineage>
        <taxon>Bacteria</taxon>
        <taxon>Pseudomonadati</taxon>
        <taxon>Thermodesulfobacteriota</taxon>
        <taxon>Desulfobulbia</taxon>
        <taxon>Desulfobulbales</taxon>
        <taxon>Desulfocapsaceae</taxon>
        <taxon>Desulfopila</taxon>
    </lineage>
</organism>
<gene>
    <name evidence="2" type="ORF">SAMN02745220_04305</name>
</gene>
<dbReference type="PANTHER" id="PTHR33303">
    <property type="entry name" value="CYTOPLASMIC PROTEIN-RELATED"/>
    <property type="match status" value="1"/>
</dbReference>
<dbReference type="Pfam" id="PF13380">
    <property type="entry name" value="CoA_binding_2"/>
    <property type="match status" value="1"/>
</dbReference>
<dbReference type="EMBL" id="FRFE01000030">
    <property type="protein sequence ID" value="SHO51960.1"/>
    <property type="molecule type" value="Genomic_DNA"/>
</dbReference>